<keyword evidence="2" id="KW-1185">Reference proteome</keyword>
<name>A0A9N9JWT4_9GLOM</name>
<sequence length="212" mass="24298">WKNVEQNIPIGAYVMPIILYSDATLCNHLGKTSRHPVFMTLGNFSLNHCNKIDAKILLGYIPSLEYNSISQKQPFQFRLATRKLFHHTFAAMLQLLRSLSNTGIHLYVNESLKWFYPHLALIILNWPEACMICASCGSPNSLHPCHFCLVDRVINQNTPDWISINSRDRLSLGFGSSNGYTSETYELLYKFNVKQPYHMMNKQNVNSQIQAS</sequence>
<gene>
    <name evidence="1" type="ORF">DERYTH_LOCUS23389</name>
</gene>
<evidence type="ECO:0000313" key="1">
    <source>
        <dbReference type="EMBL" id="CAG8801110.1"/>
    </source>
</evidence>
<accession>A0A9N9JWT4</accession>
<feature type="non-terminal residue" evidence="1">
    <location>
        <position position="1"/>
    </location>
</feature>
<comment type="caution">
    <text evidence="1">The sequence shown here is derived from an EMBL/GenBank/DDBJ whole genome shotgun (WGS) entry which is preliminary data.</text>
</comment>
<evidence type="ECO:0000313" key="2">
    <source>
        <dbReference type="Proteomes" id="UP000789405"/>
    </source>
</evidence>
<protein>
    <submittedName>
        <fullName evidence="1">24324_t:CDS:1</fullName>
    </submittedName>
</protein>
<dbReference type="Proteomes" id="UP000789405">
    <property type="component" value="Unassembled WGS sequence"/>
</dbReference>
<dbReference type="OrthoDB" id="2439173at2759"/>
<dbReference type="InterPro" id="IPR041078">
    <property type="entry name" value="Plavaka"/>
</dbReference>
<dbReference type="EMBL" id="CAJVPY010035487">
    <property type="protein sequence ID" value="CAG8801110.1"/>
    <property type="molecule type" value="Genomic_DNA"/>
</dbReference>
<organism evidence="1 2">
    <name type="scientific">Dentiscutata erythropus</name>
    <dbReference type="NCBI Taxonomy" id="1348616"/>
    <lineage>
        <taxon>Eukaryota</taxon>
        <taxon>Fungi</taxon>
        <taxon>Fungi incertae sedis</taxon>
        <taxon>Mucoromycota</taxon>
        <taxon>Glomeromycotina</taxon>
        <taxon>Glomeromycetes</taxon>
        <taxon>Diversisporales</taxon>
        <taxon>Gigasporaceae</taxon>
        <taxon>Dentiscutata</taxon>
    </lineage>
</organism>
<proteinExistence type="predicted"/>
<feature type="non-terminal residue" evidence="1">
    <location>
        <position position="212"/>
    </location>
</feature>
<dbReference type="AlphaFoldDB" id="A0A9N9JWT4"/>
<dbReference type="Pfam" id="PF18759">
    <property type="entry name" value="Plavaka"/>
    <property type="match status" value="1"/>
</dbReference>
<reference evidence="1" key="1">
    <citation type="submission" date="2021-06" db="EMBL/GenBank/DDBJ databases">
        <authorList>
            <person name="Kallberg Y."/>
            <person name="Tangrot J."/>
            <person name="Rosling A."/>
        </authorList>
    </citation>
    <scope>NUCLEOTIDE SEQUENCE</scope>
    <source>
        <strain evidence="1">MA453B</strain>
    </source>
</reference>